<reference evidence="14" key="1">
    <citation type="journal article" date="2019" name="Int. J. Syst. Evol. Microbiol.">
        <title>The Global Catalogue of Microorganisms (GCM) 10K type strain sequencing project: providing services to taxonomists for standard genome sequencing and annotation.</title>
        <authorList>
            <consortium name="The Broad Institute Genomics Platform"/>
            <consortium name="The Broad Institute Genome Sequencing Center for Infectious Disease"/>
            <person name="Wu L."/>
            <person name="Ma J."/>
        </authorList>
    </citation>
    <scope>NUCLEOTIDE SEQUENCE [LARGE SCALE GENOMIC DNA]</scope>
    <source>
        <strain evidence="14">KCTC 42143</strain>
    </source>
</reference>
<evidence type="ECO:0000256" key="1">
    <source>
        <dbReference type="ARBA" id="ARBA00004141"/>
    </source>
</evidence>
<sequence>MFILQFLIILLAAKLAGQVSIRLGQPSVLGKIIIGIVIGPAMLGWIQDTEILKVFSDIGVLLLMFLAGLETNLTDLNKNKKSSLFVAAGGILFPIVGGFVGGYGYGLSIAESIFLGLILSATSVSIAVQTLRELGWLQSREGSTLLGAAVIDDIVVVILLALDMSFFMGTNVNLFVLLVEKILFFVISLLISKWLVPTFIGLFSKLKVTESLLSGSLIVCFAFALFAEYLGVAGIIGTFIAGIAIGQTEYKKEVESKIESIAYGIFVPVFFASIGISVSFIGLSNQIVFTLVFSVIAIASKFVGAGLGARLSGFNTHSSMGIGAGMVSRGEVALIVIAMGLENQLIPVVYYTPMIIVVIITTLVTPPLLKVFFNNK</sequence>
<feature type="transmembrane region" description="Helical" evidence="11">
    <location>
        <begin position="174"/>
        <end position="196"/>
    </location>
</feature>
<evidence type="ECO:0000256" key="9">
    <source>
        <dbReference type="ARBA" id="ARBA00023136"/>
    </source>
</evidence>
<feature type="transmembrane region" description="Helical" evidence="11">
    <location>
        <begin position="84"/>
        <end position="106"/>
    </location>
</feature>
<feature type="domain" description="Cation/H+ exchanger transmembrane" evidence="12">
    <location>
        <begin position="12"/>
        <end position="370"/>
    </location>
</feature>
<feature type="transmembrane region" description="Helical" evidence="11">
    <location>
        <begin position="28"/>
        <end position="46"/>
    </location>
</feature>
<feature type="transmembrane region" description="Helical" evidence="11">
    <location>
        <begin position="261"/>
        <end position="281"/>
    </location>
</feature>
<proteinExistence type="inferred from homology"/>
<keyword evidence="8" id="KW-0406">Ion transport</keyword>
<dbReference type="InterPro" id="IPR038770">
    <property type="entry name" value="Na+/solute_symporter_sf"/>
</dbReference>
<evidence type="ECO:0000313" key="13">
    <source>
        <dbReference type="EMBL" id="MFD1798797.1"/>
    </source>
</evidence>
<evidence type="ECO:0000256" key="2">
    <source>
        <dbReference type="ARBA" id="ARBA00005551"/>
    </source>
</evidence>
<keyword evidence="5 11" id="KW-0812">Transmembrane</keyword>
<evidence type="ECO:0000313" key="14">
    <source>
        <dbReference type="Proteomes" id="UP001597285"/>
    </source>
</evidence>
<keyword evidence="7" id="KW-0915">Sodium</keyword>
<evidence type="ECO:0000256" key="7">
    <source>
        <dbReference type="ARBA" id="ARBA00023053"/>
    </source>
</evidence>
<comment type="subcellular location">
    <subcellularLocation>
        <location evidence="1">Membrane</location>
        <topology evidence="1">Multi-pass membrane protein</topology>
    </subcellularLocation>
</comment>
<evidence type="ECO:0000256" key="4">
    <source>
        <dbReference type="ARBA" id="ARBA00022449"/>
    </source>
</evidence>
<feature type="transmembrane region" description="Helical" evidence="11">
    <location>
        <begin position="287"/>
        <end position="309"/>
    </location>
</feature>
<evidence type="ECO:0000256" key="3">
    <source>
        <dbReference type="ARBA" id="ARBA00022448"/>
    </source>
</evidence>
<keyword evidence="14" id="KW-1185">Reference proteome</keyword>
<dbReference type="Gene3D" id="1.20.1530.20">
    <property type="match status" value="1"/>
</dbReference>
<evidence type="ECO:0000256" key="5">
    <source>
        <dbReference type="ARBA" id="ARBA00022692"/>
    </source>
</evidence>
<feature type="transmembrane region" description="Helical" evidence="11">
    <location>
        <begin position="321"/>
        <end position="341"/>
    </location>
</feature>
<keyword evidence="3" id="KW-0813">Transport</keyword>
<dbReference type="PANTHER" id="PTHR43562">
    <property type="entry name" value="NAPA-TYPE SODIUM/HYDROGEN ANTIPORTER"/>
    <property type="match status" value="1"/>
</dbReference>
<keyword evidence="9 11" id="KW-0472">Membrane</keyword>
<feature type="transmembrane region" description="Helical" evidence="11">
    <location>
        <begin position="216"/>
        <end position="240"/>
    </location>
</feature>
<keyword evidence="10" id="KW-0739">Sodium transport</keyword>
<dbReference type="Pfam" id="PF00999">
    <property type="entry name" value="Na_H_Exchanger"/>
    <property type="match status" value="1"/>
</dbReference>
<dbReference type="EMBL" id="JBHUFF010000008">
    <property type="protein sequence ID" value="MFD1798797.1"/>
    <property type="molecule type" value="Genomic_DNA"/>
</dbReference>
<evidence type="ECO:0000259" key="12">
    <source>
        <dbReference type="Pfam" id="PF00999"/>
    </source>
</evidence>
<accession>A0ABW4NKB8</accession>
<dbReference type="RefSeq" id="WP_058919201.1">
    <property type="nucleotide sequence ID" value="NZ_JBHSQC010000015.1"/>
</dbReference>
<name>A0ABW4NKB8_9LACT</name>
<dbReference type="Proteomes" id="UP001597285">
    <property type="component" value="Unassembled WGS sequence"/>
</dbReference>
<feature type="transmembrane region" description="Helical" evidence="11">
    <location>
        <begin position="113"/>
        <end position="131"/>
    </location>
</feature>
<dbReference type="InterPro" id="IPR006153">
    <property type="entry name" value="Cation/H_exchanger_TM"/>
</dbReference>
<keyword evidence="6 11" id="KW-1133">Transmembrane helix</keyword>
<comment type="similarity">
    <text evidence="2">Belongs to the monovalent cation:proton antiporter 2 (CPA2) transporter (TC 2.A.37) family.</text>
</comment>
<dbReference type="PANTHER" id="PTHR43562:SF3">
    <property type="entry name" value="SODIUM ION_PROTON EXCHANGER (EUROFUNG)"/>
    <property type="match status" value="1"/>
</dbReference>
<dbReference type="InterPro" id="IPR004771">
    <property type="entry name" value="K/H_exchanger"/>
</dbReference>
<feature type="transmembrane region" description="Helical" evidence="11">
    <location>
        <begin position="353"/>
        <end position="373"/>
    </location>
</feature>
<evidence type="ECO:0000256" key="6">
    <source>
        <dbReference type="ARBA" id="ARBA00022989"/>
    </source>
</evidence>
<keyword evidence="4" id="KW-0050">Antiport</keyword>
<feature type="transmembrane region" description="Helical" evidence="11">
    <location>
        <begin position="51"/>
        <end position="69"/>
    </location>
</feature>
<organism evidence="13 14">
    <name type="scientific">Carnobacterium antarcticum</name>
    <dbReference type="NCBI Taxonomy" id="2126436"/>
    <lineage>
        <taxon>Bacteria</taxon>
        <taxon>Bacillati</taxon>
        <taxon>Bacillota</taxon>
        <taxon>Bacilli</taxon>
        <taxon>Lactobacillales</taxon>
        <taxon>Carnobacteriaceae</taxon>
        <taxon>Carnobacterium</taxon>
    </lineage>
</organism>
<gene>
    <name evidence="13" type="ORF">ACFSBK_02840</name>
</gene>
<dbReference type="NCBIfam" id="TIGR00932">
    <property type="entry name" value="2a37"/>
    <property type="match status" value="1"/>
</dbReference>
<protein>
    <submittedName>
        <fullName evidence="13">Cation:proton antiporter</fullName>
    </submittedName>
</protein>
<comment type="caution">
    <text evidence="13">The sequence shown here is derived from an EMBL/GenBank/DDBJ whole genome shotgun (WGS) entry which is preliminary data.</text>
</comment>
<evidence type="ECO:0000256" key="10">
    <source>
        <dbReference type="ARBA" id="ARBA00023201"/>
    </source>
</evidence>
<evidence type="ECO:0000256" key="11">
    <source>
        <dbReference type="SAM" id="Phobius"/>
    </source>
</evidence>
<evidence type="ECO:0000256" key="8">
    <source>
        <dbReference type="ARBA" id="ARBA00023065"/>
    </source>
</evidence>